<reference evidence="2 3" key="1">
    <citation type="submission" date="2018-02" db="EMBL/GenBank/DDBJ databases">
        <title>The genomes of Aspergillus section Nigri reveals drivers in fungal speciation.</title>
        <authorList>
            <consortium name="DOE Joint Genome Institute"/>
            <person name="Vesth T.C."/>
            <person name="Nybo J."/>
            <person name="Theobald S."/>
            <person name="Brandl J."/>
            <person name="Frisvad J.C."/>
            <person name="Nielsen K.F."/>
            <person name="Lyhne E.K."/>
            <person name="Kogle M.E."/>
            <person name="Kuo A."/>
            <person name="Riley R."/>
            <person name="Clum A."/>
            <person name="Nolan M."/>
            <person name="Lipzen A."/>
            <person name="Salamov A."/>
            <person name="Henrissat B."/>
            <person name="Wiebenga A."/>
            <person name="De vries R.P."/>
            <person name="Grigoriev I.V."/>
            <person name="Mortensen U.H."/>
            <person name="Andersen M.R."/>
            <person name="Baker S.E."/>
        </authorList>
    </citation>
    <scope>NUCLEOTIDE SEQUENCE [LARGE SCALE GENOMIC DNA]</scope>
    <source>
        <strain evidence="2 3">CBS 112811</strain>
    </source>
</reference>
<protein>
    <submittedName>
        <fullName evidence="2">HET-domain-containing protein</fullName>
    </submittedName>
</protein>
<evidence type="ECO:0000259" key="1">
    <source>
        <dbReference type="Pfam" id="PF06985"/>
    </source>
</evidence>
<dbReference type="EMBL" id="KZ825097">
    <property type="protein sequence ID" value="RAH51660.1"/>
    <property type="molecule type" value="Genomic_DNA"/>
</dbReference>
<sequence>MPDFEYFPLDQGPFSTRILRLLPSKDRAAPIKCQLFSYSLQNDIAQEYDALSYVWGDQTDGQSNISINNQAFSVGKNLHSALLRLRGFEFERTLWVDAICIDQNNMKEKEKQIQNMARIYEQARQVVVWLGEEADNSTQALNSIRAAAEAEFAEERFHMPSESATIEGVKSLLLRRWFYRMWIQCGPVRMSGYTFATGIQAWGSYAGPSVLSTTRLIRGAIFRPQYETHSMKKLSLSELVDMHHTNEASILHDKIYALLGLSSDAHKAPGLLPNYQVSWEQLFQRLIWFILNEQVSVKTWPGREYASIQSSGWILGFIVKVEDYQTKTLLQVLLTGVRSADTKKMWKVRWFIRKTVESIKPCDIICLLQGCSEPSIIRYADGCFRVIVLRAVLRKTDGGGSADFQQVRSENNRPALNFHLIWSWEEHISPSLNILDLAAEAAETKSAIEKILWDTNVAMHETAYNHRNIYLPAMFATEDILRLFTERLGFQHPKTWLAFYSLALLYSKGNIGGERIPLLNFDRTKARDILGLCGIQHHFEKNLALLVGHDYRRRMYINEPDFISGSMEVPERMKLQEALKDLLREIRHRPTLELAPLF</sequence>
<dbReference type="PANTHER" id="PTHR24148">
    <property type="entry name" value="ANKYRIN REPEAT DOMAIN-CONTAINING PROTEIN 39 HOMOLOG-RELATED"/>
    <property type="match status" value="1"/>
</dbReference>
<dbReference type="PANTHER" id="PTHR24148:SF78">
    <property type="entry name" value="HETEROKARYON INCOMPATIBILITY DOMAIN-CONTAINING PROTEIN"/>
    <property type="match status" value="1"/>
</dbReference>
<evidence type="ECO:0000313" key="3">
    <source>
        <dbReference type="Proteomes" id="UP000249526"/>
    </source>
</evidence>
<dbReference type="GeneID" id="37167926"/>
<accession>A0A8G1QSW3</accession>
<dbReference type="InterPro" id="IPR052895">
    <property type="entry name" value="HetReg/Transcr_Mod"/>
</dbReference>
<gene>
    <name evidence="2" type="ORF">BO85DRAFT_510039</name>
</gene>
<proteinExistence type="predicted"/>
<evidence type="ECO:0000313" key="2">
    <source>
        <dbReference type="EMBL" id="RAH51660.1"/>
    </source>
</evidence>
<keyword evidence="3" id="KW-1185">Reference proteome</keyword>
<name>A0A8G1QSW3_9EURO</name>
<dbReference type="RefSeq" id="XP_025509582.1">
    <property type="nucleotide sequence ID" value="XM_025664524.1"/>
</dbReference>
<dbReference type="AlphaFoldDB" id="A0A8G1QSW3"/>
<dbReference type="Proteomes" id="UP000249526">
    <property type="component" value="Unassembled WGS sequence"/>
</dbReference>
<feature type="domain" description="Heterokaryon incompatibility" evidence="1">
    <location>
        <begin position="48"/>
        <end position="183"/>
    </location>
</feature>
<dbReference type="InterPro" id="IPR010730">
    <property type="entry name" value="HET"/>
</dbReference>
<dbReference type="Pfam" id="PF06985">
    <property type="entry name" value="HET"/>
    <property type="match status" value="1"/>
</dbReference>
<organism evidence="2 3">
    <name type="scientific">Aspergillus piperis CBS 112811</name>
    <dbReference type="NCBI Taxonomy" id="1448313"/>
    <lineage>
        <taxon>Eukaryota</taxon>
        <taxon>Fungi</taxon>
        <taxon>Dikarya</taxon>
        <taxon>Ascomycota</taxon>
        <taxon>Pezizomycotina</taxon>
        <taxon>Eurotiomycetes</taxon>
        <taxon>Eurotiomycetidae</taxon>
        <taxon>Eurotiales</taxon>
        <taxon>Aspergillaceae</taxon>
        <taxon>Aspergillus</taxon>
        <taxon>Aspergillus subgen. Circumdati</taxon>
    </lineage>
</organism>